<protein>
    <recommendedName>
        <fullName evidence="2">Succinate dehydrogenase assembly factor 4, mitochondrial</fullName>
    </recommendedName>
</protein>
<dbReference type="GO" id="GO:0005739">
    <property type="term" value="C:mitochondrion"/>
    <property type="evidence" value="ECO:0007669"/>
    <property type="project" value="TreeGrafter"/>
</dbReference>
<dbReference type="Proteomes" id="UP000070544">
    <property type="component" value="Unassembled WGS sequence"/>
</dbReference>
<evidence type="ECO:0000313" key="5">
    <source>
        <dbReference type="Proteomes" id="UP000070544"/>
    </source>
</evidence>
<evidence type="ECO:0000256" key="2">
    <source>
        <dbReference type="ARBA" id="ARBA00022170"/>
    </source>
</evidence>
<dbReference type="GO" id="GO:0034553">
    <property type="term" value="P:mitochondrial respiratory chain complex II assembly"/>
    <property type="evidence" value="ECO:0007669"/>
    <property type="project" value="TreeGrafter"/>
</dbReference>
<dbReference type="OrthoDB" id="201362at2759"/>
<dbReference type="PANTHER" id="PTHR28524">
    <property type="entry name" value="SUCCINATE DEHYDROGENASE ASSEMBLY FACTOR 4, MITOCHONDRIAL"/>
    <property type="match status" value="1"/>
</dbReference>
<feature type="compositionally biased region" description="Basic and acidic residues" evidence="3">
    <location>
        <begin position="113"/>
        <end position="130"/>
    </location>
</feature>
<feature type="compositionally biased region" description="Basic and acidic residues" evidence="3">
    <location>
        <begin position="141"/>
        <end position="151"/>
    </location>
</feature>
<gene>
    <name evidence="4" type="ORF">M427DRAFT_53641</name>
</gene>
<dbReference type="InterPro" id="IPR012875">
    <property type="entry name" value="SDHF4"/>
</dbReference>
<feature type="compositionally biased region" description="Acidic residues" evidence="3">
    <location>
        <begin position="131"/>
        <end position="140"/>
    </location>
</feature>
<accession>A0A139APL3</accession>
<dbReference type="Pfam" id="PF07896">
    <property type="entry name" value="DUF1674"/>
    <property type="match status" value="1"/>
</dbReference>
<feature type="compositionally biased region" description="Low complexity" evidence="3">
    <location>
        <begin position="29"/>
        <end position="43"/>
    </location>
</feature>
<proteinExistence type="inferred from homology"/>
<comment type="similarity">
    <text evidence="1">Belongs to the SDHAF4 family.</text>
</comment>
<dbReference type="STRING" id="1344416.A0A139APL3"/>
<sequence length="189" mass="20974">MPTTACAASRATLRGLMALSRQHPRPMPSSRGSQQLRSLSSVSQHHKSTIGRISWLPSLPKSLIPQSRPMSGVPDRFSRPGPIPLGDKEAQREMDSLIEERNPSIQLMAPSGERGEREQELGTLETHSDEVVEAAESEVEDERHPDTEKEPLQPFADDTNPYTGEKGGPKGPEPTRYGDWERKGRVIDF</sequence>
<organism evidence="4 5">
    <name type="scientific">Gonapodya prolifera (strain JEL478)</name>
    <name type="common">Monoblepharis prolifera</name>
    <dbReference type="NCBI Taxonomy" id="1344416"/>
    <lineage>
        <taxon>Eukaryota</taxon>
        <taxon>Fungi</taxon>
        <taxon>Fungi incertae sedis</taxon>
        <taxon>Chytridiomycota</taxon>
        <taxon>Chytridiomycota incertae sedis</taxon>
        <taxon>Monoblepharidomycetes</taxon>
        <taxon>Monoblepharidales</taxon>
        <taxon>Gonapodyaceae</taxon>
        <taxon>Gonapodya</taxon>
    </lineage>
</organism>
<dbReference type="PANTHER" id="PTHR28524:SF3">
    <property type="entry name" value="SUCCINATE DEHYDROGENASE ASSEMBLY FACTOR 4, MITOCHONDRIAL"/>
    <property type="match status" value="1"/>
</dbReference>
<evidence type="ECO:0000256" key="1">
    <source>
        <dbReference type="ARBA" id="ARBA00005701"/>
    </source>
</evidence>
<dbReference type="AlphaFoldDB" id="A0A139APL3"/>
<feature type="compositionally biased region" description="Basic and acidic residues" evidence="3">
    <location>
        <begin position="176"/>
        <end position="189"/>
    </location>
</feature>
<feature type="region of interest" description="Disordered" evidence="3">
    <location>
        <begin position="19"/>
        <end position="189"/>
    </location>
</feature>
<dbReference type="EMBL" id="KQ965741">
    <property type="protein sequence ID" value="KXS18697.1"/>
    <property type="molecule type" value="Genomic_DNA"/>
</dbReference>
<evidence type="ECO:0000313" key="4">
    <source>
        <dbReference type="EMBL" id="KXS18697.1"/>
    </source>
</evidence>
<reference evidence="4 5" key="1">
    <citation type="journal article" date="2015" name="Genome Biol. Evol.">
        <title>Phylogenomic analyses indicate that early fungi evolved digesting cell walls of algal ancestors of land plants.</title>
        <authorList>
            <person name="Chang Y."/>
            <person name="Wang S."/>
            <person name="Sekimoto S."/>
            <person name="Aerts A.L."/>
            <person name="Choi C."/>
            <person name="Clum A."/>
            <person name="LaButti K.M."/>
            <person name="Lindquist E.A."/>
            <person name="Yee Ngan C."/>
            <person name="Ohm R.A."/>
            <person name="Salamov A.A."/>
            <person name="Grigoriev I.V."/>
            <person name="Spatafora J.W."/>
            <person name="Berbee M.L."/>
        </authorList>
    </citation>
    <scope>NUCLEOTIDE SEQUENCE [LARGE SCALE GENOMIC DNA]</scope>
    <source>
        <strain evidence="4 5">JEL478</strain>
    </source>
</reference>
<feature type="compositionally biased region" description="Basic and acidic residues" evidence="3">
    <location>
        <begin position="86"/>
        <end position="102"/>
    </location>
</feature>
<name>A0A139APL3_GONPJ</name>
<evidence type="ECO:0000256" key="3">
    <source>
        <dbReference type="SAM" id="MobiDB-lite"/>
    </source>
</evidence>
<keyword evidence="5" id="KW-1185">Reference proteome</keyword>